<dbReference type="CDD" id="cd04301">
    <property type="entry name" value="NAT_SF"/>
    <property type="match status" value="1"/>
</dbReference>
<dbReference type="Gene3D" id="3.40.630.30">
    <property type="match status" value="1"/>
</dbReference>
<dbReference type="InterPro" id="IPR016181">
    <property type="entry name" value="Acyl_CoA_acyltransferase"/>
</dbReference>
<accession>A0A4Q4ZAH0</accession>
<evidence type="ECO:0000313" key="4">
    <source>
        <dbReference type="EMBL" id="RYP84937.1"/>
    </source>
</evidence>
<dbReference type="Pfam" id="PF00583">
    <property type="entry name" value="Acetyltransf_1"/>
    <property type="match status" value="1"/>
</dbReference>
<evidence type="ECO:0000256" key="2">
    <source>
        <dbReference type="ARBA" id="ARBA00023315"/>
    </source>
</evidence>
<organism evidence="4 5">
    <name type="scientific">Nocardioides guangzhouensis</name>
    <dbReference type="NCBI Taxonomy" id="2497878"/>
    <lineage>
        <taxon>Bacteria</taxon>
        <taxon>Bacillati</taxon>
        <taxon>Actinomycetota</taxon>
        <taxon>Actinomycetes</taxon>
        <taxon>Propionibacteriales</taxon>
        <taxon>Nocardioidaceae</taxon>
        <taxon>Nocardioides</taxon>
    </lineage>
</organism>
<proteinExistence type="predicted"/>
<dbReference type="InterPro" id="IPR050832">
    <property type="entry name" value="Bact_Acetyltransf"/>
</dbReference>
<name>A0A4Q4ZAH0_9ACTN</name>
<dbReference type="InterPro" id="IPR000182">
    <property type="entry name" value="GNAT_dom"/>
</dbReference>
<dbReference type="PANTHER" id="PTHR43877:SF1">
    <property type="entry name" value="ACETYLTRANSFERASE"/>
    <property type="match status" value="1"/>
</dbReference>
<dbReference type="GO" id="GO:0016747">
    <property type="term" value="F:acyltransferase activity, transferring groups other than amino-acyl groups"/>
    <property type="evidence" value="ECO:0007669"/>
    <property type="project" value="InterPro"/>
</dbReference>
<protein>
    <submittedName>
        <fullName evidence="4">GNAT family N-acetyltransferase</fullName>
    </submittedName>
</protein>
<keyword evidence="2" id="KW-0012">Acyltransferase</keyword>
<evidence type="ECO:0000259" key="3">
    <source>
        <dbReference type="PROSITE" id="PS51186"/>
    </source>
</evidence>
<dbReference type="AlphaFoldDB" id="A0A4Q4ZAH0"/>
<dbReference type="Proteomes" id="UP000295198">
    <property type="component" value="Unassembled WGS sequence"/>
</dbReference>
<gene>
    <name evidence="4" type="ORF">EKO23_14335</name>
</gene>
<dbReference type="PROSITE" id="PS51186">
    <property type="entry name" value="GNAT"/>
    <property type="match status" value="1"/>
</dbReference>
<reference evidence="4 5" key="1">
    <citation type="submission" date="2019-01" db="EMBL/GenBank/DDBJ databases">
        <title>Nocardioides guangzhouensis sp. nov., an actinobacterium isolated from soil.</title>
        <authorList>
            <person name="Fu Y."/>
            <person name="Cai Y."/>
            <person name="Lin Z."/>
            <person name="Chen P."/>
        </authorList>
    </citation>
    <scope>NUCLEOTIDE SEQUENCE [LARGE SCALE GENOMIC DNA]</scope>
    <source>
        <strain evidence="4 5">130</strain>
    </source>
</reference>
<dbReference type="RefSeq" id="WP_134718434.1">
    <property type="nucleotide sequence ID" value="NZ_SDKM01000020.1"/>
</dbReference>
<feature type="domain" description="N-acetyltransferase" evidence="3">
    <location>
        <begin position="6"/>
        <end position="160"/>
    </location>
</feature>
<keyword evidence="5" id="KW-1185">Reference proteome</keyword>
<dbReference type="PANTHER" id="PTHR43877">
    <property type="entry name" value="AMINOALKYLPHOSPHONATE N-ACETYLTRANSFERASE-RELATED-RELATED"/>
    <property type="match status" value="1"/>
</dbReference>
<evidence type="ECO:0000256" key="1">
    <source>
        <dbReference type="ARBA" id="ARBA00022679"/>
    </source>
</evidence>
<dbReference type="SUPFAM" id="SSF55729">
    <property type="entry name" value="Acyl-CoA N-acyltransferases (Nat)"/>
    <property type="match status" value="1"/>
</dbReference>
<dbReference type="OrthoDB" id="5192872at2"/>
<sequence length="196" mass="21073">MSRSAIALRKVRVEDAADLLALWEEFSRRPADGRDAVEELAQSVRSVLASEDARIVVAEHSGAFAGAVHLSLQTMGPFSTEKAVQISHLRVAPDHRRRGVGRALVEAAVAWAEDLGVAHVGAVSVNSRAGNRFLARLGLAPVAVMRVGPTAQIRAKIPVELPTVVRPVASRPMPPNRQLGQVLAARRSARRQQDPV</sequence>
<dbReference type="EMBL" id="SDKM01000020">
    <property type="protein sequence ID" value="RYP84937.1"/>
    <property type="molecule type" value="Genomic_DNA"/>
</dbReference>
<evidence type="ECO:0000313" key="5">
    <source>
        <dbReference type="Proteomes" id="UP000295198"/>
    </source>
</evidence>
<comment type="caution">
    <text evidence="4">The sequence shown here is derived from an EMBL/GenBank/DDBJ whole genome shotgun (WGS) entry which is preliminary data.</text>
</comment>
<keyword evidence="1 4" id="KW-0808">Transferase</keyword>